<feature type="transmembrane region" description="Helical" evidence="1">
    <location>
        <begin position="105"/>
        <end position="126"/>
    </location>
</feature>
<dbReference type="Proteomes" id="UP000064939">
    <property type="component" value="Chromosome"/>
</dbReference>
<evidence type="ECO:0008006" key="4">
    <source>
        <dbReference type="Google" id="ProtNLM"/>
    </source>
</evidence>
<keyword evidence="1" id="KW-0472">Membrane</keyword>
<organism evidence="2 3">
    <name type="scientific">Acinetobacter equi</name>
    <dbReference type="NCBI Taxonomy" id="1324350"/>
    <lineage>
        <taxon>Bacteria</taxon>
        <taxon>Pseudomonadati</taxon>
        <taxon>Pseudomonadota</taxon>
        <taxon>Gammaproteobacteria</taxon>
        <taxon>Moraxellales</taxon>
        <taxon>Moraxellaceae</taxon>
        <taxon>Acinetobacter</taxon>
    </lineage>
</organism>
<keyword evidence="3" id="KW-1185">Reference proteome</keyword>
<keyword evidence="1" id="KW-1133">Transmembrane helix</keyword>
<gene>
    <name evidence="2" type="ORF">AOY20_09885</name>
</gene>
<dbReference type="KEGG" id="aei:AOY20_09885"/>
<accession>A0A0N7GXW0</accession>
<dbReference type="Pfam" id="PF11906">
    <property type="entry name" value="DUF3426"/>
    <property type="match status" value="1"/>
</dbReference>
<protein>
    <recommendedName>
        <fullName evidence="4">DUF3426 domain-containing protein</fullName>
    </recommendedName>
</protein>
<reference evidence="2 3" key="1">
    <citation type="journal article" date="2015" name="Int. J. Syst. Evol. Microbiol.">
        <title>Acinetobacter equi sp. nov. isolated from horse faeces.</title>
        <authorList>
            <person name="Poppel M.T."/>
            <person name="Skiebe E."/>
            <person name="Laue M."/>
            <person name="Bergmann H."/>
            <person name="Ebersberger I."/>
            <person name="Garn T."/>
            <person name="Fruth A."/>
            <person name="Baumgardt S."/>
            <person name="Busse H.J."/>
            <person name="Wilharm G."/>
        </authorList>
    </citation>
    <scope>NUCLEOTIDE SEQUENCE [LARGE SCALE GENOMIC DNA]</scope>
    <source>
        <strain evidence="2 3">114</strain>
    </source>
</reference>
<sequence>MVCCPKCLCEFNALLHLIQLSTPQKTDLPDTQHIHIKHTNQEIITTSSDFLKIFNEKVEHSNIDLETYLNNLSYFSTEAIPSIPTLNLAEEKLNLSQQTAKRTYYITWGLTTSVLISILFFQLLMFNPKFLSDNPSVHQIFTKFCGLINCSDLEQQYSYINIRSLKTHSEEDTNINLIGELINQNDRSLPMPLLLLTLTKNKEIVFSRIYTSDEYLIPSLQNIKRIPINTPFMFDISLPLPEKNFDHYDLQIIRP</sequence>
<dbReference type="STRING" id="1324350.AOY20_09885"/>
<evidence type="ECO:0000313" key="3">
    <source>
        <dbReference type="Proteomes" id="UP000064939"/>
    </source>
</evidence>
<evidence type="ECO:0000256" key="1">
    <source>
        <dbReference type="SAM" id="Phobius"/>
    </source>
</evidence>
<dbReference type="EMBL" id="CP012808">
    <property type="protein sequence ID" value="ALH95811.1"/>
    <property type="molecule type" value="Genomic_DNA"/>
</dbReference>
<name>A0A0N7GXW0_9GAMM</name>
<keyword evidence="1" id="KW-0812">Transmembrane</keyword>
<evidence type="ECO:0000313" key="2">
    <source>
        <dbReference type="EMBL" id="ALH95811.1"/>
    </source>
</evidence>
<dbReference type="AlphaFoldDB" id="A0A0N7GXW0"/>
<dbReference type="InterPro" id="IPR021834">
    <property type="entry name" value="DUF3426"/>
</dbReference>
<proteinExistence type="predicted"/>